<dbReference type="PIRSF" id="PIRSF034303">
    <property type="entry name" value="DUF1694"/>
    <property type="match status" value="1"/>
</dbReference>
<organism evidence="1 2">
    <name type="scientific">Desemzia incerta</name>
    <dbReference type="NCBI Taxonomy" id="82801"/>
    <lineage>
        <taxon>Bacteria</taxon>
        <taxon>Bacillati</taxon>
        <taxon>Bacillota</taxon>
        <taxon>Bacilli</taxon>
        <taxon>Lactobacillales</taxon>
        <taxon>Carnobacteriaceae</taxon>
        <taxon>Desemzia</taxon>
    </lineage>
</organism>
<dbReference type="Gene3D" id="3.30.1330.30">
    <property type="match status" value="1"/>
</dbReference>
<dbReference type="SUPFAM" id="SSF160515">
    <property type="entry name" value="YueI-like"/>
    <property type="match status" value="1"/>
</dbReference>
<dbReference type="OrthoDB" id="95278at2"/>
<dbReference type="Proteomes" id="UP000199136">
    <property type="component" value="Unassembled WGS sequence"/>
</dbReference>
<sequence>MVNKDANDYLQKGQYGVKQTLISERKEFMGSLRERVYLTARLEQLSQENALQAFQDEFQKHPDGHLLLNGTFGMSFFDGYIKESKHMGIPFTLIANEYAQTTPYAIIYTASTAVDEPIIDLAEKYPLPLKSEPQQKSQKKSFFKRFFS</sequence>
<dbReference type="AlphaFoldDB" id="A0A1I5VUW3"/>
<dbReference type="Pfam" id="PF07997">
    <property type="entry name" value="DUF1694"/>
    <property type="match status" value="1"/>
</dbReference>
<evidence type="ECO:0000313" key="2">
    <source>
        <dbReference type="Proteomes" id="UP000199136"/>
    </source>
</evidence>
<dbReference type="InterPro" id="IPR012543">
    <property type="entry name" value="DUF1694"/>
</dbReference>
<name>A0A1I5VUW3_9LACT</name>
<dbReference type="RefSeq" id="WP_092479668.1">
    <property type="nucleotide sequence ID" value="NZ_FOXW01000002.1"/>
</dbReference>
<accession>A0A1I5VUW3</accession>
<protein>
    <submittedName>
        <fullName evidence="1">Uncharacterized protein YueI</fullName>
    </submittedName>
</protein>
<proteinExistence type="predicted"/>
<dbReference type="InterPro" id="IPR029064">
    <property type="entry name" value="Ribosomal_eL30-like_sf"/>
</dbReference>
<reference evidence="1 2" key="1">
    <citation type="submission" date="2016-10" db="EMBL/GenBank/DDBJ databases">
        <authorList>
            <person name="de Groot N.N."/>
        </authorList>
    </citation>
    <scope>NUCLEOTIDE SEQUENCE [LARGE SCALE GENOMIC DNA]</scope>
    <source>
        <strain evidence="1 2">DSM 20581</strain>
    </source>
</reference>
<keyword evidence="2" id="KW-1185">Reference proteome</keyword>
<gene>
    <name evidence="1" type="ORF">SAMN04488506_0595</name>
</gene>
<dbReference type="STRING" id="82801.SAMN04488506_0595"/>
<dbReference type="EMBL" id="FOXW01000002">
    <property type="protein sequence ID" value="SFQ11077.1"/>
    <property type="molecule type" value="Genomic_DNA"/>
</dbReference>
<evidence type="ECO:0000313" key="1">
    <source>
        <dbReference type="EMBL" id="SFQ11077.1"/>
    </source>
</evidence>